<protein>
    <submittedName>
        <fullName evidence="2">Right-handed parallel beta-helix repeat-containing protein</fullName>
    </submittedName>
</protein>
<name>A0A437N5D1_9SPHN</name>
<dbReference type="InterPro" id="IPR011050">
    <property type="entry name" value="Pectin_lyase_fold/virulence"/>
</dbReference>
<dbReference type="EMBL" id="SACO01000006">
    <property type="protein sequence ID" value="RVU05113.1"/>
    <property type="molecule type" value="Genomic_DNA"/>
</dbReference>
<comment type="caution">
    <text evidence="2">The sequence shown here is derived from an EMBL/GenBank/DDBJ whole genome shotgun (WGS) entry which is preliminary data.</text>
</comment>
<organism evidence="2 3">
    <name type="scientific">Novosphingobium umbonatum</name>
    <dbReference type="NCBI Taxonomy" id="1908524"/>
    <lineage>
        <taxon>Bacteria</taxon>
        <taxon>Pseudomonadati</taxon>
        <taxon>Pseudomonadota</taxon>
        <taxon>Alphaproteobacteria</taxon>
        <taxon>Sphingomonadales</taxon>
        <taxon>Sphingomonadaceae</taxon>
        <taxon>Novosphingobium</taxon>
    </lineage>
</organism>
<gene>
    <name evidence="2" type="ORF">EOE18_10325</name>
</gene>
<dbReference type="InterPro" id="IPR012334">
    <property type="entry name" value="Pectin_lyas_fold"/>
</dbReference>
<evidence type="ECO:0000313" key="3">
    <source>
        <dbReference type="Proteomes" id="UP000282837"/>
    </source>
</evidence>
<dbReference type="InterPro" id="IPR039448">
    <property type="entry name" value="Beta_helix"/>
</dbReference>
<sequence length="395" mass="43118">MVAQSFRRKGLHALSLGLALAALAGGGTYLLTQPKVWGDDIRSGPRIDVTVNSVDGLLSALRRAGNGSVIKLAPGDYPDIVIKDFNFAGKVTITSAQADRPARIQRMLVQKSGGLVFRNLELAAQEGSVRDLPFRFVKVQGLTLDRLFVHGPDNLDTAMLIPGLMLRDSENVTLSNSRFTRLLHAVQVLEVKDLQVIANDFWNLRSDGVRGGGITNALYANNVCSEFHPVIPDHPDCIQIWSTNAAEPGRNIVIRDNLVVRGKGEPTQGIFIRDTLSKMPFENLEISGNLVIGTLFNGIAVDGVNSGKLLGNEAVAVDGQKTWIRLQRAQNVELRGNLAPKMLLIASSGIKDSGNRFNQGASSSYRQKLAKWLEAKPERWRKDSELLQKLVTTAP</sequence>
<evidence type="ECO:0000259" key="1">
    <source>
        <dbReference type="Pfam" id="PF13229"/>
    </source>
</evidence>
<dbReference type="Gene3D" id="2.160.20.10">
    <property type="entry name" value="Single-stranded right-handed beta-helix, Pectin lyase-like"/>
    <property type="match status" value="1"/>
</dbReference>
<dbReference type="InterPro" id="IPR006626">
    <property type="entry name" value="PbH1"/>
</dbReference>
<keyword evidence="3" id="KW-1185">Reference proteome</keyword>
<proteinExistence type="predicted"/>
<dbReference type="SMART" id="SM00710">
    <property type="entry name" value="PbH1"/>
    <property type="match status" value="3"/>
</dbReference>
<feature type="domain" description="Right handed beta helix" evidence="1">
    <location>
        <begin position="163"/>
        <end position="306"/>
    </location>
</feature>
<dbReference type="Proteomes" id="UP000282837">
    <property type="component" value="Unassembled WGS sequence"/>
</dbReference>
<dbReference type="RefSeq" id="WP_127709148.1">
    <property type="nucleotide sequence ID" value="NZ_SACO01000006.1"/>
</dbReference>
<accession>A0A437N5D1</accession>
<reference evidence="2 3" key="1">
    <citation type="submission" date="2019-01" db="EMBL/GenBank/DDBJ databases">
        <authorList>
            <person name="Chen W.-M."/>
        </authorList>
    </citation>
    <scope>NUCLEOTIDE SEQUENCE [LARGE SCALE GENOMIC DNA]</scope>
    <source>
        <strain evidence="2 3">FSY-9</strain>
    </source>
</reference>
<dbReference type="OrthoDB" id="8450986at2"/>
<dbReference type="AlphaFoldDB" id="A0A437N5D1"/>
<dbReference type="SUPFAM" id="SSF51126">
    <property type="entry name" value="Pectin lyase-like"/>
    <property type="match status" value="1"/>
</dbReference>
<dbReference type="Pfam" id="PF13229">
    <property type="entry name" value="Beta_helix"/>
    <property type="match status" value="1"/>
</dbReference>
<evidence type="ECO:0000313" key="2">
    <source>
        <dbReference type="EMBL" id="RVU05113.1"/>
    </source>
</evidence>